<feature type="transmembrane region" description="Helical" evidence="8">
    <location>
        <begin position="575"/>
        <end position="601"/>
    </location>
</feature>
<accession>A0ABD3NI35</accession>
<dbReference type="EMBL" id="JALLAZ020001408">
    <property type="protein sequence ID" value="KAL3775565.1"/>
    <property type="molecule type" value="Genomic_DNA"/>
</dbReference>
<keyword evidence="6 8" id="KW-0472">Membrane</keyword>
<feature type="transmembrane region" description="Helical" evidence="8">
    <location>
        <begin position="771"/>
        <end position="791"/>
    </location>
</feature>
<evidence type="ECO:0000256" key="3">
    <source>
        <dbReference type="ARBA" id="ARBA00022448"/>
    </source>
</evidence>
<keyword evidence="4 8" id="KW-0812">Transmembrane</keyword>
<feature type="transmembrane region" description="Helical" evidence="8">
    <location>
        <begin position="526"/>
        <end position="554"/>
    </location>
</feature>
<evidence type="ECO:0000256" key="4">
    <source>
        <dbReference type="ARBA" id="ARBA00022692"/>
    </source>
</evidence>
<dbReference type="GO" id="GO:0016020">
    <property type="term" value="C:membrane"/>
    <property type="evidence" value="ECO:0007669"/>
    <property type="project" value="UniProtKB-SubCell"/>
</dbReference>
<dbReference type="Proteomes" id="UP001530315">
    <property type="component" value="Unassembled WGS sequence"/>
</dbReference>
<feature type="domain" description="CSC1/OSCA1-like cytosolic" evidence="11">
    <location>
        <begin position="271"/>
        <end position="379"/>
    </location>
</feature>
<dbReference type="Pfam" id="PF13967">
    <property type="entry name" value="RSN1_TM"/>
    <property type="match status" value="1"/>
</dbReference>
<dbReference type="InterPro" id="IPR045122">
    <property type="entry name" value="Csc1-like"/>
</dbReference>
<dbReference type="InterPro" id="IPR003864">
    <property type="entry name" value="CSC1/OSCA1-like_7TM"/>
</dbReference>
<dbReference type="PANTHER" id="PTHR13018">
    <property type="entry name" value="PROBABLE MEMBRANE PROTEIN DUF221-RELATED"/>
    <property type="match status" value="1"/>
</dbReference>
<protein>
    <recommendedName>
        <fullName evidence="14">CSC1/OSCA1-like 7TM region domain-containing protein</fullName>
    </recommendedName>
</protein>
<feature type="compositionally biased region" description="Basic residues" evidence="7">
    <location>
        <begin position="1008"/>
        <end position="1022"/>
    </location>
</feature>
<feature type="compositionally biased region" description="Basic and acidic residues" evidence="7">
    <location>
        <begin position="890"/>
        <end position="908"/>
    </location>
</feature>
<evidence type="ECO:0000259" key="10">
    <source>
        <dbReference type="Pfam" id="PF13967"/>
    </source>
</evidence>
<feature type="domain" description="CSC1/OSCA1-like 7TM region" evidence="9">
    <location>
        <begin position="483"/>
        <end position="764"/>
    </location>
</feature>
<comment type="similarity">
    <text evidence="2">Belongs to the CSC1 (TC 1.A.17) family.</text>
</comment>
<feature type="transmembrane region" description="Helical" evidence="8">
    <location>
        <begin position="746"/>
        <end position="765"/>
    </location>
</feature>
<feature type="transmembrane region" description="Helical" evidence="8">
    <location>
        <begin position="225"/>
        <end position="249"/>
    </location>
</feature>
<name>A0ABD3NI35_9STRA</name>
<keyword evidence="13" id="KW-1185">Reference proteome</keyword>
<evidence type="ECO:0000256" key="1">
    <source>
        <dbReference type="ARBA" id="ARBA00004141"/>
    </source>
</evidence>
<evidence type="ECO:0008006" key="14">
    <source>
        <dbReference type="Google" id="ProtNLM"/>
    </source>
</evidence>
<dbReference type="PANTHER" id="PTHR13018:SF5">
    <property type="entry name" value="RE44586P"/>
    <property type="match status" value="1"/>
</dbReference>
<feature type="region of interest" description="Disordered" evidence="7">
    <location>
        <begin position="864"/>
        <end position="941"/>
    </location>
</feature>
<sequence>MAISAYREASSGQRTLSKSLLAAALACVIVCGPIIWFASQGNEFLAFQHLLREDDPTKTTLAGNEFLVALTFQANNYESPHRLLADNSTTTTTATSSQTELIKNTCKLYLSIFAVLFIVFLLVRHRYPRVYNFKKSFPAFLTPIADDSFGGISWMYKVFTVSYDDIREQCGMDAMTTIRVLESGVKLSLVGIFNSFFLFPTYSSMGESSNDSDPMYTLSLSNLSVGSMGTIATTVAAYTLFGAAMYFIAQDFDWFKTHRHKFLSMKCAQNYTVFLSGLPPDMQTNNAIKEFFQKCISHDAVAEVHVALTISDLEKRVAERNALVQKLERAINVLKVKNQRPMHKTKVCGGEKVESVPTFSKKIEDLNDEIEARRQSIESMRNAEEERILLSEDVETGDGSNIKSKLVKKTSALLEKFKSREDGSPRNAAFVTFSDLTFTNIVRQTIHHPEPWSLVAESPPMPEFVNWKNVGKSNKRKYFGEVMSLVLTVLLCIFWTIPVAFVAAIANVEKLTGLLPFLKEPVENSAWFSVALALLAPLLLVIFISFLPTILLMFVKLECLIDVETMHHPSLFSKLATFTILQTFFISTIASTLFASLQAILEDLPSGIKLLSEALPPQAAYFIQIIIVQNLVPLGSELLRISPVVTDHIRQLLANVLGHNLTKKERNETFLGLKALGDPPQYFFGSAAGSDIMLVLMVLYVYSCMSPITSYFTLLVFGLLAIGLRNQVLFIYPVANDSGGKLWINFQRISVVCMIVAEIILLVLLTSKAAIIAAILILPLIIMTILFKVYFDRRHCSVTQYLPMAICSAIDANDENEGVMRDAYRQPALKGEPVFPDNYSEIIGMNGRTEFNVNVSDDRLDEDEIPCVASDDRSEYSDENRHKKKYHNRLSKDSSRNVREGMVERTECNVDEGGDDRSKYSDKNRHKEKKKHRNRDVNVSDDRLDEDEIPCVASDDRSEYSDENRHKKKYHNRLSKDSSRNVIEGMVERTECNVDEGGDDRSKYSDKNRHKKKKKHRNRKRKESSWDEEDVGQNLSGESDKDVTPYVAGDDGIEYLLSEHSDGSGRKNRRSK</sequence>
<evidence type="ECO:0000256" key="2">
    <source>
        <dbReference type="ARBA" id="ARBA00007779"/>
    </source>
</evidence>
<feature type="compositionally biased region" description="Basic and acidic residues" evidence="7">
    <location>
        <begin position="955"/>
        <end position="965"/>
    </location>
</feature>
<dbReference type="AlphaFoldDB" id="A0ABD3NI35"/>
<evidence type="ECO:0000256" key="5">
    <source>
        <dbReference type="ARBA" id="ARBA00022989"/>
    </source>
</evidence>
<feature type="transmembrane region" description="Helical" evidence="8">
    <location>
        <begin position="708"/>
        <end position="734"/>
    </location>
</feature>
<dbReference type="InterPro" id="IPR027815">
    <property type="entry name" value="CSC1/OSCA1-like_cyt"/>
</dbReference>
<comment type="caution">
    <text evidence="12">The sequence shown here is derived from an EMBL/GenBank/DDBJ whole genome shotgun (WGS) entry which is preliminary data.</text>
</comment>
<organism evidence="12 13">
    <name type="scientific">Stephanodiscus triporus</name>
    <dbReference type="NCBI Taxonomy" id="2934178"/>
    <lineage>
        <taxon>Eukaryota</taxon>
        <taxon>Sar</taxon>
        <taxon>Stramenopiles</taxon>
        <taxon>Ochrophyta</taxon>
        <taxon>Bacillariophyta</taxon>
        <taxon>Coscinodiscophyceae</taxon>
        <taxon>Thalassiosirophycidae</taxon>
        <taxon>Stephanodiscales</taxon>
        <taxon>Stephanodiscaceae</taxon>
        <taxon>Stephanodiscus</taxon>
    </lineage>
</organism>
<evidence type="ECO:0000256" key="7">
    <source>
        <dbReference type="SAM" id="MobiDB-lite"/>
    </source>
</evidence>
<gene>
    <name evidence="12" type="ORF">ACHAW5_001584</name>
</gene>
<evidence type="ECO:0000256" key="6">
    <source>
        <dbReference type="ARBA" id="ARBA00023136"/>
    </source>
</evidence>
<proteinExistence type="inferred from homology"/>
<evidence type="ECO:0000259" key="11">
    <source>
        <dbReference type="Pfam" id="PF14703"/>
    </source>
</evidence>
<feature type="region of interest" description="Disordered" evidence="7">
    <location>
        <begin position="955"/>
        <end position="1072"/>
    </location>
</feature>
<keyword evidence="3" id="KW-0813">Transport</keyword>
<reference evidence="12 13" key="1">
    <citation type="submission" date="2024-10" db="EMBL/GenBank/DDBJ databases">
        <title>Updated reference genomes for cyclostephanoid diatoms.</title>
        <authorList>
            <person name="Roberts W.R."/>
            <person name="Alverson A.J."/>
        </authorList>
    </citation>
    <scope>NUCLEOTIDE SEQUENCE [LARGE SCALE GENOMIC DNA]</scope>
    <source>
        <strain evidence="12 13">AJA276-08</strain>
    </source>
</reference>
<feature type="transmembrane region" description="Helical" evidence="8">
    <location>
        <begin position="682"/>
        <end position="702"/>
    </location>
</feature>
<feature type="compositionally biased region" description="Basic and acidic residues" evidence="7">
    <location>
        <begin position="870"/>
        <end position="881"/>
    </location>
</feature>
<feature type="compositionally biased region" description="Basic and acidic residues" evidence="7">
    <location>
        <begin position="915"/>
        <end position="925"/>
    </location>
</feature>
<evidence type="ECO:0000259" key="9">
    <source>
        <dbReference type="Pfam" id="PF02714"/>
    </source>
</evidence>
<comment type="subcellular location">
    <subcellularLocation>
        <location evidence="1">Membrane</location>
        <topology evidence="1">Multi-pass membrane protein</topology>
    </subcellularLocation>
</comment>
<dbReference type="Pfam" id="PF02714">
    <property type="entry name" value="RSN1_7TM"/>
    <property type="match status" value="1"/>
</dbReference>
<evidence type="ECO:0000313" key="13">
    <source>
        <dbReference type="Proteomes" id="UP001530315"/>
    </source>
</evidence>
<evidence type="ECO:0000313" key="12">
    <source>
        <dbReference type="EMBL" id="KAL3775565.1"/>
    </source>
</evidence>
<feature type="transmembrane region" description="Helical" evidence="8">
    <location>
        <begin position="187"/>
        <end position="205"/>
    </location>
</feature>
<feature type="domain" description="CSC1/OSCA1-like N-terminal transmembrane" evidence="10">
    <location>
        <begin position="108"/>
        <end position="250"/>
    </location>
</feature>
<feature type="transmembrane region" description="Helical" evidence="8">
    <location>
        <begin position="482"/>
        <end position="506"/>
    </location>
</feature>
<feature type="transmembrane region" description="Helical" evidence="8">
    <location>
        <begin position="108"/>
        <end position="127"/>
    </location>
</feature>
<feature type="transmembrane region" description="Helical" evidence="8">
    <location>
        <begin position="20"/>
        <end position="38"/>
    </location>
</feature>
<evidence type="ECO:0000256" key="8">
    <source>
        <dbReference type="SAM" id="Phobius"/>
    </source>
</evidence>
<keyword evidence="5 8" id="KW-1133">Transmembrane helix</keyword>
<dbReference type="Pfam" id="PF14703">
    <property type="entry name" value="PHM7_cyt"/>
    <property type="match status" value="1"/>
</dbReference>
<dbReference type="InterPro" id="IPR032880">
    <property type="entry name" value="CSC1/OSCA1-like_N"/>
</dbReference>